<sequence>MLTTPLSATPPALSRMALECRAAAEVVAAQLAQDAEVYAAFTHSLRQQAPAVLATIARGSSDHAAHYLAYLVMARLGLLVASLPMSLVTLYRSPLHCRGVVGLAFSQSGQSPDLIAPTDYLRQGGARTAAFVNDAQSPLARAAEFVLPLRAGPELSVAATKSYIAQLSASARLMAEWQDDAALRAALHALPEALARAAGLDWGRALPALQGVDRLFVIGRGPSLAIAEEAALKFKETCGISAEAFSGAEVQHGPMALVGQGFATLVFAPRGPAQAQLVELAANLRQRGATVLLAAPAGTPGADLPLHSTGHEHLDPIAAIQSFYPMVEQLARARGLDPDQPPHLSKVTRTQ</sequence>
<organism evidence="3 4">
    <name type="scientific">Inhella inkyongensis</name>
    <dbReference type="NCBI Taxonomy" id="392593"/>
    <lineage>
        <taxon>Bacteria</taxon>
        <taxon>Pseudomonadati</taxon>
        <taxon>Pseudomonadota</taxon>
        <taxon>Betaproteobacteria</taxon>
        <taxon>Burkholderiales</taxon>
        <taxon>Sphaerotilaceae</taxon>
        <taxon>Inhella</taxon>
    </lineage>
</organism>
<keyword evidence="1" id="KW-0677">Repeat</keyword>
<dbReference type="InterPro" id="IPR035490">
    <property type="entry name" value="GlmS/FrlB_SIS"/>
</dbReference>
<dbReference type="EMBL" id="JACHHO010000005">
    <property type="protein sequence ID" value="MBB5205632.1"/>
    <property type="molecule type" value="Genomic_DNA"/>
</dbReference>
<dbReference type="GO" id="GO:0004360">
    <property type="term" value="F:glutamine-fructose-6-phosphate transaminase (isomerizing) activity"/>
    <property type="evidence" value="ECO:0007669"/>
    <property type="project" value="UniProtKB-EC"/>
</dbReference>
<dbReference type="InterPro" id="IPR035466">
    <property type="entry name" value="GlmS/AgaS_SIS"/>
</dbReference>
<reference evidence="3 4" key="1">
    <citation type="submission" date="2020-08" db="EMBL/GenBank/DDBJ databases">
        <title>Genomic Encyclopedia of Type Strains, Phase IV (KMG-IV): sequencing the most valuable type-strain genomes for metagenomic binning, comparative biology and taxonomic classification.</title>
        <authorList>
            <person name="Goeker M."/>
        </authorList>
    </citation>
    <scope>NUCLEOTIDE SEQUENCE [LARGE SCALE GENOMIC DNA]</scope>
    <source>
        <strain evidence="3 4">DSM 23958</strain>
    </source>
</reference>
<proteinExistence type="predicted"/>
<protein>
    <submittedName>
        <fullName evidence="3">Glucosamine--fructose-6-phosphate aminotransferase (Isomerizing)</fullName>
        <ecNumber evidence="3">2.6.1.16</ecNumber>
    </submittedName>
</protein>
<dbReference type="InterPro" id="IPR046348">
    <property type="entry name" value="SIS_dom_sf"/>
</dbReference>
<accession>A0A840S7Q2</accession>
<evidence type="ECO:0000256" key="1">
    <source>
        <dbReference type="ARBA" id="ARBA00022737"/>
    </source>
</evidence>
<evidence type="ECO:0000259" key="2">
    <source>
        <dbReference type="PROSITE" id="PS51464"/>
    </source>
</evidence>
<keyword evidence="4" id="KW-1185">Reference proteome</keyword>
<dbReference type="Proteomes" id="UP000554837">
    <property type="component" value="Unassembled WGS sequence"/>
</dbReference>
<dbReference type="AlphaFoldDB" id="A0A840S7Q2"/>
<dbReference type="InterPro" id="IPR001347">
    <property type="entry name" value="SIS_dom"/>
</dbReference>
<dbReference type="PANTHER" id="PTHR10937:SF8">
    <property type="entry name" value="AMINOTRANSFERASE-RELATED"/>
    <property type="match status" value="1"/>
</dbReference>
<comment type="caution">
    <text evidence="3">The sequence shown here is derived from an EMBL/GenBank/DDBJ whole genome shotgun (WGS) entry which is preliminary data.</text>
</comment>
<dbReference type="Pfam" id="PF01380">
    <property type="entry name" value="SIS"/>
    <property type="match status" value="2"/>
</dbReference>
<feature type="domain" description="SIS" evidence="2">
    <location>
        <begin position="205"/>
        <end position="341"/>
    </location>
</feature>
<dbReference type="EC" id="2.6.1.16" evidence="3"/>
<dbReference type="GO" id="GO:0097367">
    <property type="term" value="F:carbohydrate derivative binding"/>
    <property type="evidence" value="ECO:0007669"/>
    <property type="project" value="InterPro"/>
</dbReference>
<dbReference type="Gene3D" id="3.40.50.10490">
    <property type="entry name" value="Glucose-6-phosphate isomerase like protein, domain 1"/>
    <property type="match status" value="2"/>
</dbReference>
<evidence type="ECO:0000313" key="3">
    <source>
        <dbReference type="EMBL" id="MBB5205632.1"/>
    </source>
</evidence>
<dbReference type="CDD" id="cd05008">
    <property type="entry name" value="SIS_GlmS_GlmD_1"/>
    <property type="match status" value="1"/>
</dbReference>
<evidence type="ECO:0000313" key="4">
    <source>
        <dbReference type="Proteomes" id="UP000554837"/>
    </source>
</evidence>
<dbReference type="PANTHER" id="PTHR10937">
    <property type="entry name" value="GLUCOSAMINE--FRUCTOSE-6-PHOSPHATE AMINOTRANSFERASE, ISOMERIZING"/>
    <property type="match status" value="1"/>
</dbReference>
<keyword evidence="3" id="KW-0032">Aminotransferase</keyword>
<feature type="domain" description="SIS" evidence="2">
    <location>
        <begin position="41"/>
        <end position="200"/>
    </location>
</feature>
<dbReference type="CDD" id="cd05009">
    <property type="entry name" value="SIS_GlmS_GlmD_2"/>
    <property type="match status" value="1"/>
</dbReference>
<dbReference type="GO" id="GO:1901135">
    <property type="term" value="P:carbohydrate derivative metabolic process"/>
    <property type="evidence" value="ECO:0007669"/>
    <property type="project" value="InterPro"/>
</dbReference>
<gene>
    <name evidence="3" type="ORF">HNQ51_002959</name>
</gene>
<dbReference type="SUPFAM" id="SSF53697">
    <property type="entry name" value="SIS domain"/>
    <property type="match status" value="1"/>
</dbReference>
<keyword evidence="3" id="KW-0808">Transferase</keyword>
<dbReference type="PROSITE" id="PS51464">
    <property type="entry name" value="SIS"/>
    <property type="match status" value="2"/>
</dbReference>
<name>A0A840S7Q2_9BURK</name>